<feature type="compositionally biased region" description="Polar residues" evidence="1">
    <location>
        <begin position="358"/>
        <end position="367"/>
    </location>
</feature>
<dbReference type="Proteomes" id="UP000298663">
    <property type="component" value="Unassembled WGS sequence"/>
</dbReference>
<evidence type="ECO:0000256" key="1">
    <source>
        <dbReference type="SAM" id="MobiDB-lite"/>
    </source>
</evidence>
<organism evidence="2 3">
    <name type="scientific">Steinernema carpocapsae</name>
    <name type="common">Entomopathogenic nematode</name>
    <dbReference type="NCBI Taxonomy" id="34508"/>
    <lineage>
        <taxon>Eukaryota</taxon>
        <taxon>Metazoa</taxon>
        <taxon>Ecdysozoa</taxon>
        <taxon>Nematoda</taxon>
        <taxon>Chromadorea</taxon>
        <taxon>Rhabditida</taxon>
        <taxon>Tylenchina</taxon>
        <taxon>Panagrolaimomorpha</taxon>
        <taxon>Strongyloidoidea</taxon>
        <taxon>Steinernematidae</taxon>
        <taxon>Steinernema</taxon>
    </lineage>
</organism>
<feature type="region of interest" description="Disordered" evidence="1">
    <location>
        <begin position="355"/>
        <end position="416"/>
    </location>
</feature>
<reference evidence="2 3" key="1">
    <citation type="journal article" date="2015" name="Genome Biol.">
        <title>Comparative genomics of Steinernema reveals deeply conserved gene regulatory networks.</title>
        <authorList>
            <person name="Dillman A.R."/>
            <person name="Macchietto M."/>
            <person name="Porter C.F."/>
            <person name="Rogers A."/>
            <person name="Williams B."/>
            <person name="Antoshechkin I."/>
            <person name="Lee M.M."/>
            <person name="Goodwin Z."/>
            <person name="Lu X."/>
            <person name="Lewis E.E."/>
            <person name="Goodrich-Blair H."/>
            <person name="Stock S.P."/>
            <person name="Adams B.J."/>
            <person name="Sternberg P.W."/>
            <person name="Mortazavi A."/>
        </authorList>
    </citation>
    <scope>NUCLEOTIDE SEQUENCE [LARGE SCALE GENOMIC DNA]</scope>
    <source>
        <strain evidence="2 3">ALL</strain>
    </source>
</reference>
<evidence type="ECO:0000313" key="3">
    <source>
        <dbReference type="Proteomes" id="UP000298663"/>
    </source>
</evidence>
<protein>
    <submittedName>
        <fullName evidence="2">Uncharacterized protein</fullName>
    </submittedName>
</protein>
<feature type="compositionally biased region" description="Basic and acidic residues" evidence="1">
    <location>
        <begin position="368"/>
        <end position="383"/>
    </location>
</feature>
<sequence>MGCLKPDEPTKVLDIGDSHIQSQVEYKCMEFKQKEETIYEVQNCRLYNGSILPVGYDYRNHSSGDFVSCGTQGLAIANRGSCKVGDALLEPNQMFIESSPIENGPFFGTAKKCAKVVQDNQFTFTVKPYACVDHEHNIISPGQTTTFTNVLYKCEVSKSGIYGFVPYTRTQCHFNEMDYEFEKIFRYRNDQYTCAAGGEIKKTGCAYESEMMKIGEVKKYGGAFVECEQDGTGFVKTEHADLCIDAIGNTVNIGEFFENREFGYVCEKSPEAGSLRGFAKVAYCVYGNVHVKVEDCSEGGNGKYVGCLPHESTFMIKEVPKEQCGIVSKPAMEKNEAVKNSVPVIAQFTFQPVAESKGQAQNGSKETGATEDKSSSGKIRETLQENQEGSSEPEKDETSSEAAQKISEGSDHTETTTTEALALNDSQISFENELAPVKVPSTVESMEEEDPFKIFKNIVDDSDASTERTNKTNPFIDLAFETQYPDQFDDAETQARHGGKGVTTLLDMPSYYPEGSNATLTVYPDGTRLELTVFKALNANRLLITTTVHYPDGRASKITRDVMPAKMVTFKRPVTENEENDSEERGFKSGNIKLSEKTTYEWVKTHCQVIEKTIEEKGDLTYIHYNCTNGYGYTDVEERKKTGYIRTPPPKTATTTTPPTTTEERSTTEAPTKPLTVTEPITEFSITEEPSTEPSSTTPEPTEASTTMTTEEPSTVPKTTPEPTTTEATTKLPTEPTTELPTTEETITTAETTKASTTTASTTEASTEPPTEASTEPTTEPSAAALNRRLKLLLQPKPQRLLLHLLK</sequence>
<gene>
    <name evidence="2" type="ORF">L596_016521</name>
</gene>
<feature type="region of interest" description="Disordered" evidence="1">
    <location>
        <begin position="640"/>
        <end position="789"/>
    </location>
</feature>
<feature type="compositionally biased region" description="Low complexity" evidence="1">
    <location>
        <begin position="652"/>
        <end position="661"/>
    </location>
</feature>
<keyword evidence="3" id="KW-1185">Reference proteome</keyword>
<evidence type="ECO:0000313" key="2">
    <source>
        <dbReference type="EMBL" id="TKR82846.1"/>
    </source>
</evidence>
<feature type="compositionally biased region" description="Low complexity" evidence="1">
    <location>
        <begin position="682"/>
        <end position="789"/>
    </location>
</feature>
<name>A0A4U5NIZ8_STECR</name>
<accession>A0A4U5NIZ8</accession>
<dbReference type="STRING" id="34508.A0A4U5NIZ8"/>
<comment type="caution">
    <text evidence="2">The sequence shown here is derived from an EMBL/GenBank/DDBJ whole genome shotgun (WGS) entry which is preliminary data.</text>
</comment>
<dbReference type="AlphaFoldDB" id="A0A4U5NIZ8"/>
<dbReference type="EMBL" id="AZBU02000004">
    <property type="protein sequence ID" value="TKR82846.1"/>
    <property type="molecule type" value="Genomic_DNA"/>
</dbReference>
<proteinExistence type="predicted"/>
<reference evidence="2 3" key="2">
    <citation type="journal article" date="2019" name="G3 (Bethesda)">
        <title>Hybrid Assembly of the Genome of the Entomopathogenic Nematode Steinernema carpocapsae Identifies the X-Chromosome.</title>
        <authorList>
            <person name="Serra L."/>
            <person name="Macchietto M."/>
            <person name="Macias-Munoz A."/>
            <person name="McGill C.J."/>
            <person name="Rodriguez I.M."/>
            <person name="Rodriguez B."/>
            <person name="Murad R."/>
            <person name="Mortazavi A."/>
        </authorList>
    </citation>
    <scope>NUCLEOTIDE SEQUENCE [LARGE SCALE GENOMIC DNA]</scope>
    <source>
        <strain evidence="2 3">ALL</strain>
    </source>
</reference>